<dbReference type="InterPro" id="IPR014729">
    <property type="entry name" value="Rossmann-like_a/b/a_fold"/>
</dbReference>
<evidence type="ECO:0000256" key="2">
    <source>
        <dbReference type="ARBA" id="ARBA00005594"/>
    </source>
</evidence>
<evidence type="ECO:0000256" key="7">
    <source>
        <dbReference type="ARBA" id="ARBA00022741"/>
    </source>
</evidence>
<feature type="short sequence motif" description="'HIGH' region" evidence="13">
    <location>
        <begin position="45"/>
        <end position="55"/>
    </location>
</feature>
<dbReference type="InterPro" id="IPR024909">
    <property type="entry name" value="Cys-tRNA/MSH_ligase"/>
</dbReference>
<organism evidence="15 16">
    <name type="scientific">Parachlamydia acanthamoebae</name>
    <dbReference type="NCBI Taxonomy" id="83552"/>
    <lineage>
        <taxon>Bacteria</taxon>
        <taxon>Pseudomonadati</taxon>
        <taxon>Chlamydiota</taxon>
        <taxon>Chlamydiia</taxon>
        <taxon>Parachlamydiales</taxon>
        <taxon>Parachlamydiaceae</taxon>
        <taxon>Parachlamydia</taxon>
    </lineage>
</organism>
<feature type="binding site" evidence="13">
    <location>
        <position position="255"/>
    </location>
    <ligand>
        <name>Zn(2+)</name>
        <dbReference type="ChEBI" id="CHEBI:29105"/>
    </ligand>
</feature>
<comment type="cofactor">
    <cofactor evidence="13">
        <name>Zn(2+)</name>
        <dbReference type="ChEBI" id="CHEBI:29105"/>
    </cofactor>
    <text evidence="13">Binds 1 zinc ion per subunit.</text>
</comment>
<feature type="binding site" evidence="13">
    <location>
        <position position="230"/>
    </location>
    <ligand>
        <name>Zn(2+)</name>
        <dbReference type="ChEBI" id="CHEBI:29105"/>
    </ligand>
</feature>
<dbReference type="PATRIC" id="fig|83552.4.peg.1205"/>
<feature type="binding site" evidence="13">
    <location>
        <position position="43"/>
    </location>
    <ligand>
        <name>Zn(2+)</name>
        <dbReference type="ChEBI" id="CHEBI:29105"/>
    </ligand>
</feature>
<evidence type="ECO:0000256" key="9">
    <source>
        <dbReference type="ARBA" id="ARBA00022840"/>
    </source>
</evidence>
<dbReference type="SUPFAM" id="SSF52374">
    <property type="entry name" value="Nucleotidylyl transferase"/>
    <property type="match status" value="1"/>
</dbReference>
<evidence type="ECO:0000256" key="12">
    <source>
        <dbReference type="ARBA" id="ARBA00047398"/>
    </source>
</evidence>
<dbReference type="Pfam" id="PF23493">
    <property type="entry name" value="CysS_C"/>
    <property type="match status" value="1"/>
</dbReference>
<comment type="subcellular location">
    <subcellularLocation>
        <location evidence="1 13">Cytoplasm</location>
    </subcellularLocation>
</comment>
<comment type="subunit">
    <text evidence="3 13">Monomer.</text>
</comment>
<dbReference type="SMART" id="SM00840">
    <property type="entry name" value="DALR_2"/>
    <property type="match status" value="1"/>
</dbReference>
<comment type="similarity">
    <text evidence="2 13">Belongs to the class-I aminoacyl-tRNA synthetase family.</text>
</comment>
<evidence type="ECO:0000256" key="11">
    <source>
        <dbReference type="ARBA" id="ARBA00023146"/>
    </source>
</evidence>
<dbReference type="Pfam" id="PF01406">
    <property type="entry name" value="tRNA-synt_1e"/>
    <property type="match status" value="1"/>
</dbReference>
<evidence type="ECO:0000256" key="10">
    <source>
        <dbReference type="ARBA" id="ARBA00022917"/>
    </source>
</evidence>
<dbReference type="FunFam" id="3.40.50.620:FF:000130">
    <property type="entry name" value="Cysteine--tRNA ligase"/>
    <property type="match status" value="1"/>
</dbReference>
<name>A0A0C1C9G1_9BACT</name>
<protein>
    <recommendedName>
        <fullName evidence="13">Cysteine--tRNA ligase</fullName>
        <ecNumber evidence="13">6.1.1.16</ecNumber>
    </recommendedName>
    <alternativeName>
        <fullName evidence="13">Cysteinyl-tRNA synthetase</fullName>
        <shortName evidence="13">CysRS</shortName>
    </alternativeName>
</protein>
<dbReference type="Gene3D" id="3.40.50.620">
    <property type="entry name" value="HUPs"/>
    <property type="match status" value="1"/>
</dbReference>
<dbReference type="Proteomes" id="UP000031307">
    <property type="component" value="Unassembled WGS sequence"/>
</dbReference>
<dbReference type="OMA" id="IMRWPSP"/>
<keyword evidence="6 13" id="KW-0479">Metal-binding</keyword>
<keyword evidence="7 13" id="KW-0547">Nucleotide-binding</keyword>
<dbReference type="GO" id="GO:0004817">
    <property type="term" value="F:cysteine-tRNA ligase activity"/>
    <property type="evidence" value="ECO:0007669"/>
    <property type="project" value="UniProtKB-UniRule"/>
</dbReference>
<dbReference type="PRINTS" id="PR00983">
    <property type="entry name" value="TRNASYNTHCYS"/>
</dbReference>
<dbReference type="HAMAP" id="MF_00041">
    <property type="entry name" value="Cys_tRNA_synth"/>
    <property type="match status" value="1"/>
</dbReference>
<dbReference type="AlphaFoldDB" id="A0A0C1C9G1"/>
<evidence type="ECO:0000313" key="16">
    <source>
        <dbReference type="Proteomes" id="UP000031307"/>
    </source>
</evidence>
<keyword evidence="8 13" id="KW-0862">Zinc</keyword>
<accession>A0A0C1C9G1</accession>
<keyword evidence="5 13" id="KW-0436">Ligase</keyword>
<dbReference type="NCBIfam" id="TIGR00435">
    <property type="entry name" value="cysS"/>
    <property type="match status" value="1"/>
</dbReference>
<evidence type="ECO:0000256" key="6">
    <source>
        <dbReference type="ARBA" id="ARBA00022723"/>
    </source>
</evidence>
<dbReference type="PANTHER" id="PTHR10890:SF3">
    <property type="entry name" value="CYSTEINE--TRNA LIGASE, CYTOPLASMIC"/>
    <property type="match status" value="1"/>
</dbReference>
<proteinExistence type="inferred from homology"/>
<evidence type="ECO:0000259" key="14">
    <source>
        <dbReference type="SMART" id="SM00840"/>
    </source>
</evidence>
<dbReference type="Pfam" id="PF09190">
    <property type="entry name" value="DALR_2"/>
    <property type="match status" value="1"/>
</dbReference>
<feature type="binding site" evidence="13">
    <location>
        <position position="259"/>
    </location>
    <ligand>
        <name>Zn(2+)</name>
        <dbReference type="ChEBI" id="CHEBI:29105"/>
    </ligand>
</feature>
<dbReference type="InterPro" id="IPR032678">
    <property type="entry name" value="tRNA-synt_1_cat_dom"/>
</dbReference>
<dbReference type="PANTHER" id="PTHR10890">
    <property type="entry name" value="CYSTEINYL-TRNA SYNTHETASE"/>
    <property type="match status" value="1"/>
</dbReference>
<dbReference type="InterPro" id="IPR015273">
    <property type="entry name" value="Cys-tRNA-synt_Ia_DALR"/>
</dbReference>
<feature type="binding site" evidence="13">
    <location>
        <position position="290"/>
    </location>
    <ligand>
        <name>ATP</name>
        <dbReference type="ChEBI" id="CHEBI:30616"/>
    </ligand>
</feature>
<dbReference type="InterPro" id="IPR056411">
    <property type="entry name" value="CysS_C"/>
</dbReference>
<dbReference type="GO" id="GO:0008270">
    <property type="term" value="F:zinc ion binding"/>
    <property type="evidence" value="ECO:0007669"/>
    <property type="project" value="UniProtKB-UniRule"/>
</dbReference>
<dbReference type="InterPro" id="IPR009080">
    <property type="entry name" value="tRNAsynth_Ia_anticodon-bd"/>
</dbReference>
<dbReference type="CDD" id="cd00672">
    <property type="entry name" value="CysRS_core"/>
    <property type="match status" value="1"/>
</dbReference>
<keyword evidence="4 13" id="KW-0963">Cytoplasm</keyword>
<gene>
    <name evidence="13 15" type="primary">cysS</name>
    <name evidence="15" type="ORF">DB43_GC00080</name>
</gene>
<dbReference type="Gene3D" id="1.20.120.1910">
    <property type="entry name" value="Cysteine-tRNA ligase, C-terminal anti-codon recognition domain"/>
    <property type="match status" value="1"/>
</dbReference>
<reference evidence="15 16" key="1">
    <citation type="journal article" date="2014" name="Mol. Biol. Evol.">
        <title>Massive expansion of Ubiquitination-related gene families within the Chlamydiae.</title>
        <authorList>
            <person name="Domman D."/>
            <person name="Collingro A."/>
            <person name="Lagkouvardos I."/>
            <person name="Gehre L."/>
            <person name="Weinmaier T."/>
            <person name="Rattei T."/>
            <person name="Subtil A."/>
            <person name="Horn M."/>
        </authorList>
    </citation>
    <scope>NUCLEOTIDE SEQUENCE [LARGE SCALE GENOMIC DNA]</scope>
    <source>
        <strain evidence="15 16">OEW1</strain>
    </source>
</reference>
<keyword evidence="11 13" id="KW-0030">Aminoacyl-tRNA synthetase</keyword>
<dbReference type="EMBL" id="JSAM01000072">
    <property type="protein sequence ID" value="KIA77635.1"/>
    <property type="molecule type" value="Genomic_DNA"/>
</dbReference>
<evidence type="ECO:0000256" key="13">
    <source>
        <dbReference type="HAMAP-Rule" id="MF_00041"/>
    </source>
</evidence>
<evidence type="ECO:0000256" key="3">
    <source>
        <dbReference type="ARBA" id="ARBA00011245"/>
    </source>
</evidence>
<evidence type="ECO:0000256" key="8">
    <source>
        <dbReference type="ARBA" id="ARBA00022833"/>
    </source>
</evidence>
<evidence type="ECO:0000256" key="4">
    <source>
        <dbReference type="ARBA" id="ARBA00022490"/>
    </source>
</evidence>
<dbReference type="EC" id="6.1.1.16" evidence="13"/>
<comment type="catalytic activity">
    <reaction evidence="12 13">
        <text>tRNA(Cys) + L-cysteine + ATP = L-cysteinyl-tRNA(Cys) + AMP + diphosphate</text>
        <dbReference type="Rhea" id="RHEA:17773"/>
        <dbReference type="Rhea" id="RHEA-COMP:9661"/>
        <dbReference type="Rhea" id="RHEA-COMP:9679"/>
        <dbReference type="ChEBI" id="CHEBI:30616"/>
        <dbReference type="ChEBI" id="CHEBI:33019"/>
        <dbReference type="ChEBI" id="CHEBI:35235"/>
        <dbReference type="ChEBI" id="CHEBI:78442"/>
        <dbReference type="ChEBI" id="CHEBI:78517"/>
        <dbReference type="ChEBI" id="CHEBI:456215"/>
        <dbReference type="EC" id="6.1.1.16"/>
    </reaction>
</comment>
<comment type="caution">
    <text evidence="15">The sequence shown here is derived from an EMBL/GenBank/DDBJ whole genome shotgun (WGS) entry which is preliminary data.</text>
</comment>
<evidence type="ECO:0000313" key="15">
    <source>
        <dbReference type="EMBL" id="KIA77635.1"/>
    </source>
</evidence>
<dbReference type="InterPro" id="IPR015803">
    <property type="entry name" value="Cys-tRNA-ligase"/>
</dbReference>
<evidence type="ECO:0000256" key="5">
    <source>
        <dbReference type="ARBA" id="ARBA00022598"/>
    </source>
</evidence>
<dbReference type="GO" id="GO:0005829">
    <property type="term" value="C:cytosol"/>
    <property type="evidence" value="ECO:0007669"/>
    <property type="project" value="TreeGrafter"/>
</dbReference>
<keyword evidence="9 13" id="KW-0067">ATP-binding</keyword>
<feature type="short sequence motif" description="'KMSKS' region" evidence="13">
    <location>
        <begin position="287"/>
        <end position="291"/>
    </location>
</feature>
<evidence type="ECO:0000256" key="1">
    <source>
        <dbReference type="ARBA" id="ARBA00004496"/>
    </source>
</evidence>
<dbReference type="GO" id="GO:0005524">
    <property type="term" value="F:ATP binding"/>
    <property type="evidence" value="ECO:0007669"/>
    <property type="project" value="UniProtKB-UniRule"/>
</dbReference>
<dbReference type="GO" id="GO:0006423">
    <property type="term" value="P:cysteinyl-tRNA aminoacylation"/>
    <property type="evidence" value="ECO:0007669"/>
    <property type="project" value="UniProtKB-UniRule"/>
</dbReference>
<sequence>MTFVDTKRLSLNFTNCPIQLFNTEKRVKETLVAEKGQITLYTCGPTVYNFAHIGNFRTYVFEDLLRRTLKFFGLKVKQVMNLTDVDDKTIKGAIAKGITLNAFTQPYKDAFFQDLATLHIEPAEVYPAATDYIQPMIEMIQTLIDKGFAYKGQDGSIYYAIRKFPRYGCLSHLKLDELKVGASERVAADEYDKENVSDFVLWKNYDPQRDGEIYWDSPFGPGRPGWHLECSAMAMQLLGDTIDIHVGGVDNMFPHHENEIAQSEACSGKTFVKHWMHAEHLIVDGKKMSKSMGNFYTLRDLLAKGFSGVEVRYMLLQTHYKTQLNFTFEGLDAVRHSLRRVQDFIRRVQEIKGSADSGSVAPVIERTLYAFAKALADDLNISVALAALFEMIREINTLCDKGLVGDSEAAEILEFLQKINQVLAIFTFEVQAEQIPQELQDALEQRNIARQNKNWSEADRLRDLIHSHGYIIEDSVKGARLKKIERSTK</sequence>
<feature type="domain" description="Cysteinyl-tRNA synthetase class Ia DALR" evidence="14">
    <location>
        <begin position="370"/>
        <end position="434"/>
    </location>
</feature>
<dbReference type="SUPFAM" id="SSF47323">
    <property type="entry name" value="Anticodon-binding domain of a subclass of class I aminoacyl-tRNA synthetases"/>
    <property type="match status" value="1"/>
</dbReference>
<dbReference type="RefSeq" id="WP_013925131.1">
    <property type="nucleotide sequence ID" value="NZ_JSAM01000072.1"/>
</dbReference>
<keyword evidence="10 13" id="KW-0648">Protein biosynthesis</keyword>